<dbReference type="Gene3D" id="3.30.70.100">
    <property type="match status" value="1"/>
</dbReference>
<dbReference type="Proteomes" id="UP000614216">
    <property type="component" value="Unassembled WGS sequence"/>
</dbReference>
<keyword evidence="4" id="KW-1185">Reference proteome</keyword>
<dbReference type="Pfam" id="PF03992">
    <property type="entry name" value="ABM"/>
    <property type="match status" value="1"/>
</dbReference>
<dbReference type="InterPro" id="IPR029442">
    <property type="entry name" value="GyrI-like"/>
</dbReference>
<dbReference type="RefSeq" id="WP_202859305.1">
    <property type="nucleotide sequence ID" value="NZ_JAEUGD010000067.1"/>
</dbReference>
<evidence type="ECO:0000259" key="2">
    <source>
        <dbReference type="Pfam" id="PF06445"/>
    </source>
</evidence>
<evidence type="ECO:0000313" key="4">
    <source>
        <dbReference type="Proteomes" id="UP000614216"/>
    </source>
</evidence>
<name>A0A937KEH2_9BACT</name>
<sequence length="307" mass="35593">MTSLVYPKTQTAVVETVIYKIKPDHSDDFEEVLSIARSTIEKFPGFIEYKALRSISRDLLFIDLVKWNSIDLARKAELESFIAVFDEILIMDHFEPFTDDITRHIRKLDLFRADPNYYQASQEPHIIELKPLKYLSIKGIGTPENMNFKNAVEAIYSISYNLKFTSKSIGKDFVVAKMEGQWWVESGAPIAEAPPEEWQWNILIRMPEFISTNKVDKAVEEVIHKNNISLANEVQLITLNESRSVQIMHTGSYNDEKSTIDRLMKFIREHSLKVNGYHHEIFVSDPRNTPIEKLKTIIRYPVKQAVN</sequence>
<evidence type="ECO:0000259" key="1">
    <source>
        <dbReference type="Pfam" id="PF03992"/>
    </source>
</evidence>
<dbReference type="Pfam" id="PF06445">
    <property type="entry name" value="GyrI-like"/>
    <property type="match status" value="1"/>
</dbReference>
<comment type="caution">
    <text evidence="3">The sequence shown here is derived from an EMBL/GenBank/DDBJ whole genome shotgun (WGS) entry which is preliminary data.</text>
</comment>
<proteinExistence type="predicted"/>
<dbReference type="InterPro" id="IPR007138">
    <property type="entry name" value="ABM_dom"/>
</dbReference>
<organism evidence="3 4">
    <name type="scientific">Fulvivirga marina</name>
    <dbReference type="NCBI Taxonomy" id="2494733"/>
    <lineage>
        <taxon>Bacteria</taxon>
        <taxon>Pseudomonadati</taxon>
        <taxon>Bacteroidota</taxon>
        <taxon>Cytophagia</taxon>
        <taxon>Cytophagales</taxon>
        <taxon>Fulvivirgaceae</taxon>
        <taxon>Fulvivirga</taxon>
    </lineage>
</organism>
<dbReference type="InterPro" id="IPR011256">
    <property type="entry name" value="Reg_factor_effector_dom_sf"/>
</dbReference>
<evidence type="ECO:0000313" key="3">
    <source>
        <dbReference type="EMBL" id="MBL6449762.1"/>
    </source>
</evidence>
<reference evidence="3" key="1">
    <citation type="submission" date="2021-01" db="EMBL/GenBank/DDBJ databases">
        <title>Fulvivirga kasyanovii gen. nov., sp nov., a novel member of the phylum Bacteroidetes isolated from seawater in a mussel farm.</title>
        <authorList>
            <person name="Zhao L.-H."/>
            <person name="Wang Z.-J."/>
        </authorList>
    </citation>
    <scope>NUCLEOTIDE SEQUENCE</scope>
    <source>
        <strain evidence="3">29W222</strain>
    </source>
</reference>
<dbReference type="EMBL" id="JAEUGD010000067">
    <property type="protein sequence ID" value="MBL6449762.1"/>
    <property type="molecule type" value="Genomic_DNA"/>
</dbReference>
<dbReference type="AlphaFoldDB" id="A0A937KEH2"/>
<dbReference type="SUPFAM" id="SSF55136">
    <property type="entry name" value="Probable bacterial effector-binding domain"/>
    <property type="match status" value="1"/>
</dbReference>
<gene>
    <name evidence="3" type="ORF">JMN32_25855</name>
</gene>
<dbReference type="InterPro" id="IPR011008">
    <property type="entry name" value="Dimeric_a/b-barrel"/>
</dbReference>
<dbReference type="Gene3D" id="3.20.80.10">
    <property type="entry name" value="Regulatory factor, effector binding domain"/>
    <property type="match status" value="1"/>
</dbReference>
<dbReference type="SUPFAM" id="SSF54909">
    <property type="entry name" value="Dimeric alpha+beta barrel"/>
    <property type="match status" value="1"/>
</dbReference>
<protein>
    <submittedName>
        <fullName evidence="3">GyrI-like domain-containing protein</fullName>
    </submittedName>
</protein>
<feature type="domain" description="GyrI-like small molecule binding" evidence="2">
    <location>
        <begin position="123"/>
        <end position="303"/>
    </location>
</feature>
<feature type="domain" description="ABM" evidence="1">
    <location>
        <begin position="19"/>
        <end position="69"/>
    </location>
</feature>
<accession>A0A937KEH2</accession>